<accession>A0A6P7SMV2</accession>
<proteinExistence type="predicted"/>
<reference evidence="2" key="1">
    <citation type="submission" date="2025-08" db="UniProtKB">
        <authorList>
            <consortium name="RefSeq"/>
        </authorList>
    </citation>
    <scope>IDENTIFICATION</scope>
</reference>
<evidence type="ECO:0000313" key="1">
    <source>
        <dbReference type="Proteomes" id="UP000515154"/>
    </source>
</evidence>
<dbReference type="AlphaFoldDB" id="A0A6P7SMV2"/>
<dbReference type="Proteomes" id="UP000515154">
    <property type="component" value="Linkage group LG7"/>
</dbReference>
<protein>
    <submittedName>
        <fullName evidence="2">Dentin sialophosphoprotein</fullName>
    </submittedName>
</protein>
<dbReference type="KEGG" id="osn:115214328"/>
<keyword evidence="1" id="KW-1185">Reference proteome</keyword>
<name>A0A6P7SMV2_9MOLL</name>
<sequence length="188" mass="20622">MAESIGGTNALPLGKKTRKRPTTELLLKSDAKLPQKQNVKEKSSEQEIPAESSDSSISDEDGLDYHSSESSESSESSASSKHLPGPEAGSETSEETDSSDCSDSSDDSNSSSESDIEELIKRIKSNRTHIEEFNKGFLNKNSLDTTKNLPLFSHTICNPLFHKKVPSSLSETKKKRRSRSQMEKLAES</sequence>
<gene>
    <name evidence="2" type="primary">LOC115214328</name>
</gene>
<dbReference type="RefSeq" id="XP_029639368.1">
    <property type="nucleotide sequence ID" value="XM_029783508.2"/>
</dbReference>
<evidence type="ECO:0000313" key="2">
    <source>
        <dbReference type="RefSeq" id="XP_029639368.1"/>
    </source>
</evidence>
<organism evidence="1 2">
    <name type="scientific">Octopus sinensis</name>
    <name type="common">East Asian common octopus</name>
    <dbReference type="NCBI Taxonomy" id="2607531"/>
    <lineage>
        <taxon>Eukaryota</taxon>
        <taxon>Metazoa</taxon>
        <taxon>Spiralia</taxon>
        <taxon>Lophotrochozoa</taxon>
        <taxon>Mollusca</taxon>
        <taxon>Cephalopoda</taxon>
        <taxon>Coleoidea</taxon>
        <taxon>Octopodiformes</taxon>
        <taxon>Octopoda</taxon>
        <taxon>Incirrata</taxon>
        <taxon>Octopodidae</taxon>
        <taxon>Octopus</taxon>
    </lineage>
</organism>